<dbReference type="AlphaFoldDB" id="A0AAV8Q2N9"/>
<evidence type="ECO:0000256" key="1">
    <source>
        <dbReference type="SAM" id="MobiDB-lite"/>
    </source>
</evidence>
<evidence type="ECO:0000256" key="3">
    <source>
        <dbReference type="SAM" id="SignalP"/>
    </source>
</evidence>
<keyword evidence="3" id="KW-0732">Signal</keyword>
<keyword evidence="5" id="KW-1185">Reference proteome</keyword>
<keyword evidence="2" id="KW-1133">Transmembrane helix</keyword>
<dbReference type="EMBL" id="JAQQAF010000009">
    <property type="protein sequence ID" value="KAJ8461475.1"/>
    <property type="molecule type" value="Genomic_DNA"/>
</dbReference>
<feature type="compositionally biased region" description="Low complexity" evidence="1">
    <location>
        <begin position="30"/>
        <end position="52"/>
    </location>
</feature>
<sequence length="162" mass="16929">MKSRPLTLAVLLTVLLSPHLVSADVPSPSPSTSSSPSASPLPSSSPSASPLPSSSPSPSPSSSPSPLPHTYATLQNHVTSTARQLPLQLRSNDVHQEQPPAPPGNCDRLNLGEKVGLAFLAIAVALQVALGGFLVFQRRQLRKMERGDRLIPEEPSSSSSSS</sequence>
<accession>A0AAV8Q2N9</accession>
<feature type="signal peptide" evidence="3">
    <location>
        <begin position="1"/>
        <end position="23"/>
    </location>
</feature>
<feature type="chain" id="PRO_5043798758" evidence="3">
    <location>
        <begin position="24"/>
        <end position="162"/>
    </location>
</feature>
<evidence type="ECO:0000256" key="2">
    <source>
        <dbReference type="SAM" id="Phobius"/>
    </source>
</evidence>
<proteinExistence type="predicted"/>
<feature type="transmembrane region" description="Helical" evidence="2">
    <location>
        <begin position="117"/>
        <end position="136"/>
    </location>
</feature>
<reference evidence="4 5" key="1">
    <citation type="submission" date="2022-12" db="EMBL/GenBank/DDBJ databases">
        <title>Chromosome-scale assembly of the Ensete ventricosum genome.</title>
        <authorList>
            <person name="Dussert Y."/>
            <person name="Stocks J."/>
            <person name="Wendawek A."/>
            <person name="Woldeyes F."/>
            <person name="Nichols R.A."/>
            <person name="Borrell J.S."/>
        </authorList>
    </citation>
    <scope>NUCLEOTIDE SEQUENCE [LARGE SCALE GENOMIC DNA]</scope>
    <source>
        <strain evidence="5">cv. Maze</strain>
        <tissue evidence="4">Seeds</tissue>
    </source>
</reference>
<comment type="caution">
    <text evidence="4">The sequence shown here is derived from an EMBL/GenBank/DDBJ whole genome shotgun (WGS) entry which is preliminary data.</text>
</comment>
<evidence type="ECO:0000313" key="4">
    <source>
        <dbReference type="EMBL" id="KAJ8461475.1"/>
    </source>
</evidence>
<evidence type="ECO:0000313" key="5">
    <source>
        <dbReference type="Proteomes" id="UP001222027"/>
    </source>
</evidence>
<dbReference type="Proteomes" id="UP001222027">
    <property type="component" value="Unassembled WGS sequence"/>
</dbReference>
<keyword evidence="2" id="KW-0472">Membrane</keyword>
<organism evidence="4 5">
    <name type="scientific">Ensete ventricosum</name>
    <name type="common">Abyssinian banana</name>
    <name type="synonym">Musa ensete</name>
    <dbReference type="NCBI Taxonomy" id="4639"/>
    <lineage>
        <taxon>Eukaryota</taxon>
        <taxon>Viridiplantae</taxon>
        <taxon>Streptophyta</taxon>
        <taxon>Embryophyta</taxon>
        <taxon>Tracheophyta</taxon>
        <taxon>Spermatophyta</taxon>
        <taxon>Magnoliopsida</taxon>
        <taxon>Liliopsida</taxon>
        <taxon>Zingiberales</taxon>
        <taxon>Musaceae</taxon>
        <taxon>Ensete</taxon>
    </lineage>
</organism>
<feature type="compositionally biased region" description="Polar residues" evidence="1">
    <location>
        <begin position="72"/>
        <end position="83"/>
    </location>
</feature>
<dbReference type="PANTHER" id="PTHR36721">
    <property type="entry name" value="PROLINE-RICH FAMILY PROTEIN"/>
    <property type="match status" value="1"/>
</dbReference>
<feature type="compositionally biased region" description="Pro residues" evidence="1">
    <location>
        <begin position="53"/>
        <end position="67"/>
    </location>
</feature>
<protein>
    <submittedName>
        <fullName evidence="4">Uncharacterized protein</fullName>
    </submittedName>
</protein>
<gene>
    <name evidence="4" type="ORF">OPV22_034401</name>
</gene>
<feature type="region of interest" description="Disordered" evidence="1">
    <location>
        <begin position="21"/>
        <end position="106"/>
    </location>
</feature>
<keyword evidence="2" id="KW-0812">Transmembrane</keyword>
<dbReference type="PANTHER" id="PTHR36721:SF1">
    <property type="entry name" value="OS04G0446401 PROTEIN"/>
    <property type="match status" value="1"/>
</dbReference>
<name>A0AAV8Q2N9_ENSVE</name>